<proteinExistence type="inferred from homology"/>
<sequence length="1535" mass="166499">MNSKFPKILRRGAGVLLLLLCNGLVHASIVDDIADAPIFLRPTQSPSVMLTLSNDHQLYFEAYKEYADLNEDGQADGGYLHEVDYYGYFDSYKCYAYNTTENRYQPKGLTDNKYCDSVSDGDWSGNFLNWVSMSRMDVVRKILYGGYRSTDEADLTVLERVYIPTDVHAWVRYYNGDDLDKLTPFENPSTVTGTSSTAIEVSNGSKTFSTSGLSGDTQLQVGDQLVIDALTGGSPNGNRLWAHVTNKSSSGITVDVRRHEGSGTHNSWRITNRSRAGISICNVTRVGSGLSEDVSSPPLLRIASGDYSLWKANERWQCHWHEERNNTASGVPGSNGNTVGITGLYANNDNPVREDVRLGGRDFVVRVEACRPDLVGTENCKDYPEGSPKPVGLLQEYGDEGAINFGLMTGSYLRNKSGGVLRKNIGSFNDEVNVNTDGTFQDLSDKDSIVNTINLFRLVSYNHGNGNYNDCPAQSGFDDGDCKNWGNPQAEMHLEAVRYFAKLEPTAAFDIGSGTDGIDGLRVAEWNNPIGEDLWCSQCSIVNFNASVTSYDMDQLGSASDLPGSPDLAALTNAIGVAEGIQGKDWFVGNVGDTTNDLCTPKEITSLAAVEGLCPDAPSLDGGFLMAGLAHYAHTTDLRPDLPGKQTVKTYSIALEPALPRIDIPKPGESESAVTLLPACQNTRASDRGSCAIIDFKIIDQDIEAGTGSFLVQWEAHEQGGDFDSDMNGIISYTITDTELAVTTRVFSLSAGMIAGFGYVLSGTETDGYHAHSGVNGYTFNDPSGGLACTSCQANNAATTRTYTLSADEAAEQLQLPGYYAAKWGGFDKAFDAPTVTEAWDTTGNGLPDNYYFAINPIQLAEDLSAVFAAVLKANESSTAIATNSTRLDTETTIFQAMFDSGDWYGDITAYKYADFDDADDYEWRASERLEKQVTDPGEVQRTIVTYYESEGIAVSNIGLLDTPMYGALNHNVNGDEDSLFSARVAWLRGEDNLDAGLRSRTIDGELQLLGDIVNSDPQYVGKPNYGNSLLPGAEGSRYKTFRSDSAYKSRSDMIYVAANDGMLHGFDAVDGTEYVAYIPSELLLPESDSVPFAPINRLMMQNYTHRYFMDGTATIRDAYINSEWKTVLVGTMGAGGRTVFALDVTDPKEFGPDKVLWEFQHEELGYGVTSPTITRLATGEWAAVFGNGYGGSSNTSQLFIVNLSTGALIKRIDTGVGGLSAPNGMAPPYVTDWSNGDRIAALAYAGDLLGNVWRFDLTSNDIEAWTMNKIFTTQDLADEVQPITAPVIAAPHPDEAGTLVLSFGTGSYFRNSDAASVQVQSLYGIFDRGGAIVENNQLIEQEIIYQSSLVLDSVTYESVRATTAYSKDDSPYDVLPQIDGWKMDLKFGASASGERVVSRPSMAPGRSAVRFTTLMPDVQSCGSGRYGYLMELDLVSGSRPTDPVFDLDLDGVFNTEVDTVLVTVEVDGIETEIQIPISGVGGATQGEELRTVQDEEGVETVVQLIPDDNSTPPPIPNLLGDVTATGRQSWEQLR</sequence>
<feature type="chain" id="PRO_5047499816" evidence="7">
    <location>
        <begin position="28"/>
        <end position="1535"/>
    </location>
</feature>
<evidence type="ECO:0000256" key="3">
    <source>
        <dbReference type="ARBA" id="ARBA00022558"/>
    </source>
</evidence>
<protein>
    <submittedName>
        <fullName evidence="9">Pilus assembly protein</fullName>
    </submittedName>
</protein>
<comment type="subcellular location">
    <subcellularLocation>
        <location evidence="1">Fimbrium</location>
    </subcellularLocation>
</comment>
<dbReference type="EMBL" id="JBHRYR010000004">
    <property type="protein sequence ID" value="MFC3853852.1"/>
    <property type="molecule type" value="Genomic_DNA"/>
</dbReference>
<dbReference type="Pfam" id="PF05567">
    <property type="entry name" value="T4P_PilY1"/>
    <property type="match status" value="1"/>
</dbReference>
<keyword evidence="10" id="KW-1185">Reference proteome</keyword>
<accession>A0ABV8A3B8</accession>
<evidence type="ECO:0000313" key="9">
    <source>
        <dbReference type="EMBL" id="MFC3853852.1"/>
    </source>
</evidence>
<keyword evidence="3" id="KW-1029">Fimbrium biogenesis</keyword>
<keyword evidence="7" id="KW-0732">Signal</keyword>
<dbReference type="RefSeq" id="WP_380697490.1">
    <property type="nucleotide sequence ID" value="NZ_JBHRYR010000004.1"/>
</dbReference>
<evidence type="ECO:0000256" key="6">
    <source>
        <dbReference type="ARBA" id="ARBA00023263"/>
    </source>
</evidence>
<evidence type="ECO:0000259" key="8">
    <source>
        <dbReference type="Pfam" id="PF05567"/>
    </source>
</evidence>
<dbReference type="InterPro" id="IPR008707">
    <property type="entry name" value="B-propeller_PilY1"/>
</dbReference>
<dbReference type="Proteomes" id="UP001595617">
    <property type="component" value="Unassembled WGS sequence"/>
</dbReference>
<gene>
    <name evidence="9" type="ORF">ACFOOG_13490</name>
</gene>
<reference evidence="10" key="1">
    <citation type="journal article" date="2019" name="Int. J. Syst. Evol. Microbiol.">
        <title>The Global Catalogue of Microorganisms (GCM) 10K type strain sequencing project: providing services to taxonomists for standard genome sequencing and annotation.</title>
        <authorList>
            <consortium name="The Broad Institute Genomics Platform"/>
            <consortium name="The Broad Institute Genome Sequencing Center for Infectious Disease"/>
            <person name="Wu L."/>
            <person name="Ma J."/>
        </authorList>
    </citation>
    <scope>NUCLEOTIDE SEQUENCE [LARGE SCALE GENOMIC DNA]</scope>
    <source>
        <strain evidence="10">IBRC 10765</strain>
    </source>
</reference>
<organism evidence="9 10">
    <name type="scientific">Saccharospirillum mangrovi</name>
    <dbReference type="NCBI Taxonomy" id="2161747"/>
    <lineage>
        <taxon>Bacteria</taxon>
        <taxon>Pseudomonadati</taxon>
        <taxon>Pseudomonadota</taxon>
        <taxon>Gammaproteobacteria</taxon>
        <taxon>Oceanospirillales</taxon>
        <taxon>Saccharospirillaceae</taxon>
        <taxon>Saccharospirillum</taxon>
    </lineage>
</organism>
<name>A0ABV8A3B8_9GAMM</name>
<evidence type="ECO:0000256" key="1">
    <source>
        <dbReference type="ARBA" id="ARBA00004561"/>
    </source>
</evidence>
<evidence type="ECO:0000256" key="5">
    <source>
        <dbReference type="ARBA" id="ARBA00022837"/>
    </source>
</evidence>
<keyword evidence="5" id="KW-0106">Calcium</keyword>
<feature type="domain" description="PilY1 beta-propeller" evidence="8">
    <location>
        <begin position="1010"/>
        <end position="1329"/>
    </location>
</feature>
<comment type="caution">
    <text evidence="9">The sequence shown here is derived from an EMBL/GenBank/DDBJ whole genome shotgun (WGS) entry which is preliminary data.</text>
</comment>
<dbReference type="SUPFAM" id="SSF50998">
    <property type="entry name" value="Quinoprotein alcohol dehydrogenase-like"/>
    <property type="match status" value="1"/>
</dbReference>
<evidence type="ECO:0000256" key="7">
    <source>
        <dbReference type="SAM" id="SignalP"/>
    </source>
</evidence>
<keyword evidence="6" id="KW-0281">Fimbrium</keyword>
<keyword evidence="4" id="KW-0479">Metal-binding</keyword>
<evidence type="ECO:0000256" key="4">
    <source>
        <dbReference type="ARBA" id="ARBA00022723"/>
    </source>
</evidence>
<comment type="similarity">
    <text evidence="2">Belongs to the PilY1 family.</text>
</comment>
<evidence type="ECO:0000256" key="2">
    <source>
        <dbReference type="ARBA" id="ARBA00008387"/>
    </source>
</evidence>
<feature type="signal peptide" evidence="7">
    <location>
        <begin position="1"/>
        <end position="27"/>
    </location>
</feature>
<evidence type="ECO:0000313" key="10">
    <source>
        <dbReference type="Proteomes" id="UP001595617"/>
    </source>
</evidence>
<dbReference type="InterPro" id="IPR011047">
    <property type="entry name" value="Quinoprotein_ADH-like_sf"/>
</dbReference>